<organism evidence="2 3">
    <name type="scientific">Sideroxyarcus emersonii</name>
    <dbReference type="NCBI Taxonomy" id="2764705"/>
    <lineage>
        <taxon>Bacteria</taxon>
        <taxon>Pseudomonadati</taxon>
        <taxon>Pseudomonadota</taxon>
        <taxon>Betaproteobacteria</taxon>
        <taxon>Nitrosomonadales</taxon>
        <taxon>Gallionellaceae</taxon>
        <taxon>Sideroxyarcus</taxon>
    </lineage>
</organism>
<reference evidence="2 3" key="1">
    <citation type="journal article" date="2022" name="Int. J. Syst. Evol. Microbiol.">
        <title>&lt;i&gt;Sideroxyarcus emersonii&lt;/i&gt; gen. nov. sp. nov., a neutrophilic, microaerobic iron- and thiosulfate-oxidizing bacterium isolated from iron-rich wetland sediment.</title>
        <authorList>
            <person name="Kato S."/>
            <person name="Itoh T."/>
            <person name="Iino T."/>
            <person name="Ohkuma M."/>
        </authorList>
    </citation>
    <scope>NUCLEOTIDE SEQUENCE [LARGE SCALE GENOMIC DNA]</scope>
    <source>
        <strain evidence="2 3">MIZ01</strain>
    </source>
</reference>
<dbReference type="InterPro" id="IPR028098">
    <property type="entry name" value="Glyco_trans_4-like_N"/>
</dbReference>
<dbReference type="RefSeq" id="WP_237247341.1">
    <property type="nucleotide sequence ID" value="NZ_AP023423.1"/>
</dbReference>
<dbReference type="Gene3D" id="3.40.50.2000">
    <property type="entry name" value="Glycogen Phosphorylase B"/>
    <property type="match status" value="2"/>
</dbReference>
<protein>
    <submittedName>
        <fullName evidence="2">Glycosyl transferase</fullName>
    </submittedName>
</protein>
<dbReference type="PANTHER" id="PTHR45947:SF3">
    <property type="entry name" value="SULFOQUINOVOSYL TRANSFERASE SQD2"/>
    <property type="match status" value="1"/>
</dbReference>
<evidence type="ECO:0000259" key="1">
    <source>
        <dbReference type="Pfam" id="PF13439"/>
    </source>
</evidence>
<dbReference type="KEGG" id="seme:MIZ01_2640"/>
<dbReference type="EMBL" id="AP023423">
    <property type="protein sequence ID" value="BCK88834.1"/>
    <property type="molecule type" value="Genomic_DNA"/>
</dbReference>
<dbReference type="AlphaFoldDB" id="A0AAN1XCN4"/>
<sequence>MKVLIITGAYPPAKCGVGDYTAHLAEALAVKPNIEVAILTGRESETIQELSAVKVFRVMPSWRIWHIVQVKRIVENFKPDIVHVQYPAQGYIGLLPKILPLFFRISGLPVVQTWHEHYVECEAIGWPNLLACDGMIYVRPDFISKLPSWVKTALAKTSIKHIPNASTIPTLSLSVDQARDIKNKLSASKPIVCYFGFAHPNKGVERLFQIADPEKHHLVLVCDLNEKYPYQKKILDLANQTPWTGKVTVTGFQTAQRVGEILAVADAVVFPFPGGAGEWNTSLKAAEQAGAFTIATTHTADLLGYHEEKNIYFAGCDDISSMKEALNRYLGTRKTPVVNDYWEIIASSHIQLYRALCGVK</sequence>
<proteinExistence type="predicted"/>
<feature type="domain" description="Glycosyltransferase subfamily 4-like N-terminal" evidence="1">
    <location>
        <begin position="16"/>
        <end position="133"/>
    </location>
</feature>
<gene>
    <name evidence="2" type="ORF">MIZ01_2640</name>
</gene>
<dbReference type="InterPro" id="IPR050194">
    <property type="entry name" value="Glycosyltransferase_grp1"/>
</dbReference>
<dbReference type="Pfam" id="PF13439">
    <property type="entry name" value="Glyco_transf_4"/>
    <property type="match status" value="1"/>
</dbReference>
<dbReference type="PANTHER" id="PTHR45947">
    <property type="entry name" value="SULFOQUINOVOSYL TRANSFERASE SQD2"/>
    <property type="match status" value="1"/>
</dbReference>
<name>A0AAN1XCN4_9PROT</name>
<dbReference type="SUPFAM" id="SSF53756">
    <property type="entry name" value="UDP-Glycosyltransferase/glycogen phosphorylase"/>
    <property type="match status" value="1"/>
</dbReference>
<evidence type="ECO:0000313" key="3">
    <source>
        <dbReference type="Proteomes" id="UP001320326"/>
    </source>
</evidence>
<accession>A0AAN1XCN4</accession>
<dbReference type="GO" id="GO:0016757">
    <property type="term" value="F:glycosyltransferase activity"/>
    <property type="evidence" value="ECO:0007669"/>
    <property type="project" value="TreeGrafter"/>
</dbReference>
<evidence type="ECO:0000313" key="2">
    <source>
        <dbReference type="EMBL" id="BCK88834.1"/>
    </source>
</evidence>
<keyword evidence="3" id="KW-1185">Reference proteome</keyword>
<keyword evidence="2" id="KW-0808">Transferase</keyword>
<dbReference type="Proteomes" id="UP001320326">
    <property type="component" value="Chromosome"/>
</dbReference>